<feature type="non-terminal residue" evidence="1">
    <location>
        <position position="1"/>
    </location>
</feature>
<dbReference type="Proteomes" id="UP000574390">
    <property type="component" value="Unassembled WGS sequence"/>
</dbReference>
<evidence type="ECO:0000313" key="2">
    <source>
        <dbReference type="Proteomes" id="UP000574390"/>
    </source>
</evidence>
<dbReference type="EMBL" id="JABANM010016262">
    <property type="protein sequence ID" value="KAF4729749.1"/>
    <property type="molecule type" value="Genomic_DNA"/>
</dbReference>
<dbReference type="AlphaFoldDB" id="A0A7J6S9W0"/>
<reference evidence="1 2" key="1">
    <citation type="submission" date="2020-04" db="EMBL/GenBank/DDBJ databases">
        <title>Perkinsus olseni comparative genomics.</title>
        <authorList>
            <person name="Bogema D.R."/>
        </authorList>
    </citation>
    <scope>NUCLEOTIDE SEQUENCE [LARGE SCALE GENOMIC DNA]</scope>
    <source>
        <strain evidence="1">ATCC PRA-205</strain>
    </source>
</reference>
<organism evidence="1 2">
    <name type="scientific">Perkinsus olseni</name>
    <name type="common">Perkinsus atlanticus</name>
    <dbReference type="NCBI Taxonomy" id="32597"/>
    <lineage>
        <taxon>Eukaryota</taxon>
        <taxon>Sar</taxon>
        <taxon>Alveolata</taxon>
        <taxon>Perkinsozoa</taxon>
        <taxon>Perkinsea</taxon>
        <taxon>Perkinsida</taxon>
        <taxon>Perkinsidae</taxon>
        <taxon>Perkinsus</taxon>
    </lineage>
</organism>
<name>A0A7J6S9W0_PEROL</name>
<feature type="non-terminal residue" evidence="1">
    <location>
        <position position="115"/>
    </location>
</feature>
<gene>
    <name evidence="1" type="ORF">FOZ62_020875</name>
</gene>
<comment type="caution">
    <text evidence="1">The sequence shown here is derived from an EMBL/GenBank/DDBJ whole genome shotgun (WGS) entry which is preliminary data.</text>
</comment>
<evidence type="ECO:0000313" key="1">
    <source>
        <dbReference type="EMBL" id="KAF4729749.1"/>
    </source>
</evidence>
<proteinExistence type="predicted"/>
<protein>
    <submittedName>
        <fullName evidence="1">Uncharacterized protein</fullName>
    </submittedName>
</protein>
<accession>A0A7J6S9W0</accession>
<sequence length="115" mass="12506">LLRSSGRSVPGGFAYAALLTQDVDTMYPKSRVEKLQGRCDIQSIFDDEVVTVGANAPSIYTQRIYWSIQGPKESSVGYSFGISGECRCIQLASARWAVFTDASDIAAHTFDCDLG</sequence>